<evidence type="ECO:0000313" key="3">
    <source>
        <dbReference type="EMBL" id="CAF4334764.1"/>
    </source>
</evidence>
<protein>
    <submittedName>
        <fullName evidence="2">Uncharacterized protein</fullName>
    </submittedName>
</protein>
<keyword evidence="4" id="KW-1185">Reference proteome</keyword>
<evidence type="ECO:0000313" key="2">
    <source>
        <dbReference type="EMBL" id="CAF1465534.1"/>
    </source>
</evidence>
<proteinExistence type="predicted"/>
<name>A0A815QN50_9BILA</name>
<comment type="caution">
    <text evidence="2">The sequence shown here is derived from an EMBL/GenBank/DDBJ whole genome shotgun (WGS) entry which is preliminary data.</text>
</comment>
<dbReference type="AlphaFoldDB" id="A0A815QN50"/>
<evidence type="ECO:0000256" key="1">
    <source>
        <dbReference type="SAM" id="MobiDB-lite"/>
    </source>
</evidence>
<organism evidence="2 4">
    <name type="scientific">Didymodactylos carnosus</name>
    <dbReference type="NCBI Taxonomy" id="1234261"/>
    <lineage>
        <taxon>Eukaryota</taxon>
        <taxon>Metazoa</taxon>
        <taxon>Spiralia</taxon>
        <taxon>Gnathifera</taxon>
        <taxon>Rotifera</taxon>
        <taxon>Eurotatoria</taxon>
        <taxon>Bdelloidea</taxon>
        <taxon>Philodinida</taxon>
        <taxon>Philodinidae</taxon>
        <taxon>Didymodactylos</taxon>
    </lineage>
</organism>
<reference evidence="2" key="1">
    <citation type="submission" date="2021-02" db="EMBL/GenBank/DDBJ databases">
        <authorList>
            <person name="Nowell W R."/>
        </authorList>
    </citation>
    <scope>NUCLEOTIDE SEQUENCE</scope>
</reference>
<dbReference type="OrthoDB" id="4069699at2759"/>
<dbReference type="Proteomes" id="UP000663829">
    <property type="component" value="Unassembled WGS sequence"/>
</dbReference>
<sequence length="146" mass="16208">MTKISSNQQRVGLQVIPASTTTSIHEPFSQLLSHLDPQYQKSFTNYSSKANDSHTQSTLARTSDMNEKTDGMSNHNGGICQIASKLNTSPKLVKKVIIWDSSPQFPYACCARAKASAEQPYIDIHATLQDDNWVKNEFVSLNAVYV</sequence>
<evidence type="ECO:0000313" key="4">
    <source>
        <dbReference type="Proteomes" id="UP000663829"/>
    </source>
</evidence>
<dbReference type="Proteomes" id="UP000681722">
    <property type="component" value="Unassembled WGS sequence"/>
</dbReference>
<feature type="compositionally biased region" description="Polar residues" evidence="1">
    <location>
        <begin position="44"/>
        <end position="63"/>
    </location>
</feature>
<dbReference type="EMBL" id="CAJNOQ010020255">
    <property type="protein sequence ID" value="CAF1465534.1"/>
    <property type="molecule type" value="Genomic_DNA"/>
</dbReference>
<dbReference type="EMBL" id="CAJOBC010085716">
    <property type="protein sequence ID" value="CAF4334764.1"/>
    <property type="molecule type" value="Genomic_DNA"/>
</dbReference>
<accession>A0A815QN50</accession>
<feature type="region of interest" description="Disordered" evidence="1">
    <location>
        <begin position="44"/>
        <end position="66"/>
    </location>
</feature>
<gene>
    <name evidence="2" type="ORF">GPM918_LOCUS35257</name>
    <name evidence="3" type="ORF">SRO942_LOCUS35973</name>
</gene>